<dbReference type="PROSITE" id="PS50255">
    <property type="entry name" value="CYTOCHROME_B5_2"/>
    <property type="match status" value="1"/>
</dbReference>
<feature type="transmembrane region" description="Helical" evidence="9">
    <location>
        <begin position="145"/>
        <end position="165"/>
    </location>
</feature>
<dbReference type="EMBL" id="VLTO01000028">
    <property type="protein sequence ID" value="KAA0173907.1"/>
    <property type="molecule type" value="Genomic_DNA"/>
</dbReference>
<keyword evidence="5" id="KW-0560">Oxidoreductase</keyword>
<evidence type="ECO:0000313" key="16">
    <source>
        <dbReference type="Proteomes" id="UP000323011"/>
    </source>
</evidence>
<keyword evidence="16" id="KW-1185">Reference proteome</keyword>
<accession>A0A5A8EAZ7</accession>
<dbReference type="InterPro" id="IPR012171">
    <property type="entry name" value="Fatty_acid_desaturase"/>
</dbReference>
<dbReference type="PANTHER" id="PTHR19353">
    <property type="entry name" value="FATTY ACID DESATURASE 2"/>
    <property type="match status" value="1"/>
</dbReference>
<evidence type="ECO:0000256" key="2">
    <source>
        <dbReference type="ARBA" id="ARBA00009295"/>
    </source>
</evidence>
<dbReference type="Pfam" id="PF00173">
    <property type="entry name" value="Cyt-b5"/>
    <property type="match status" value="1"/>
</dbReference>
<dbReference type="InterPro" id="IPR005804">
    <property type="entry name" value="FA_desaturase_dom"/>
</dbReference>
<dbReference type="SUPFAM" id="SSF55856">
    <property type="entry name" value="Cytochrome b5-like heme/steroid binding domain"/>
    <property type="match status" value="1"/>
</dbReference>
<evidence type="ECO:0000256" key="6">
    <source>
        <dbReference type="ARBA" id="ARBA00023098"/>
    </source>
</evidence>
<comment type="caution">
    <text evidence="14">The sequence shown here is derived from an EMBL/GenBank/DDBJ whole genome shotgun (WGS) entry which is preliminary data.</text>
</comment>
<dbReference type="Proteomes" id="UP000322899">
    <property type="component" value="Unassembled WGS sequence"/>
</dbReference>
<feature type="transmembrane region" description="Helical" evidence="9">
    <location>
        <begin position="308"/>
        <end position="329"/>
    </location>
</feature>
<evidence type="ECO:0000256" key="9">
    <source>
        <dbReference type="SAM" id="Phobius"/>
    </source>
</evidence>
<dbReference type="OMA" id="QWWKNKH"/>
<protein>
    <recommendedName>
        <fullName evidence="10">Cytochrome b5 heme-binding domain-containing protein</fullName>
    </recommendedName>
</protein>
<dbReference type="Proteomes" id="UP000325113">
    <property type="component" value="Unassembled WGS sequence"/>
</dbReference>
<evidence type="ECO:0000313" key="13">
    <source>
        <dbReference type="EMBL" id="KAA0163145.1"/>
    </source>
</evidence>
<dbReference type="SMART" id="SM01117">
    <property type="entry name" value="Cyt-b5"/>
    <property type="match status" value="1"/>
</dbReference>
<dbReference type="InterPro" id="IPR001199">
    <property type="entry name" value="Cyt_B5-like_heme/steroid-bd"/>
</dbReference>
<sequence>MGRGRDSATSRKAQGPTFLSREEVAKHNTMGDAWVIVDGRVIDVSDWAEHPGGRVVFTVAGQDATDVFRGFHSPAAWEHLATRQIGTVAPVEPSAFDKEVLELRKEFRKNGWFNASPFYYTYKTAEVLGIAAAGVFVLHSFPHNWFAVIGAALLLATAWQQAGWLSHDFMHHQVFENRLGGDIMGLFLGNFIQGFSVDWWKNKHNTHHSIPNLHESEDDLHDGDPDIDTLPFLAWSTTMADKARRDPSGWSAFFVRNQQMIFFPLLSFARLTWAQQSIAYALAPLLPETARGGAWGGGRVAPSLRYPVAELVGLAAHYTVLLVLAYLYMTPIQAIAYFLTAQMVCGLMLAVSFVVGHNGMECFDKADKPGFFELQLRATRNVTDDCIGFAGWFTGGLHLQVEHHLFPTMPRHHLAKAAPIVEALCKKHGVRYHSQPLLVGVWEVLECLDVMAQPVIRALHEFPAM</sequence>
<evidence type="ECO:0000256" key="3">
    <source>
        <dbReference type="ARBA" id="ARBA00022692"/>
    </source>
</evidence>
<proteinExistence type="inferred from homology"/>
<evidence type="ECO:0000313" key="17">
    <source>
        <dbReference type="Proteomes" id="UP000324907"/>
    </source>
</evidence>
<keyword evidence="3 9" id="KW-0812">Transmembrane</keyword>
<dbReference type="PIRSF" id="PIRSF015921">
    <property type="entry name" value="FA_sphinglp_des"/>
    <property type="match status" value="1"/>
</dbReference>
<evidence type="ECO:0000313" key="12">
    <source>
        <dbReference type="EMBL" id="KAA0153869.1"/>
    </source>
</evidence>
<name>A0A5A8EAZ7_CAFRO</name>
<dbReference type="Pfam" id="PF00487">
    <property type="entry name" value="FA_desaturase"/>
    <property type="match status" value="1"/>
</dbReference>
<comment type="subcellular location">
    <subcellularLocation>
        <location evidence="1">Membrane</location>
        <topology evidence="1">Multi-pass membrane protein</topology>
    </subcellularLocation>
</comment>
<dbReference type="PANTHER" id="PTHR19353:SF88">
    <property type="entry name" value="DELTA(5) FATTY ACID DESATURASE FAT-4"/>
    <property type="match status" value="1"/>
</dbReference>
<feature type="domain" description="Cytochrome b5 heme-binding" evidence="10">
    <location>
        <begin position="16"/>
        <end position="89"/>
    </location>
</feature>
<dbReference type="InterPro" id="IPR036400">
    <property type="entry name" value="Cyt_B5-like_heme/steroid_sf"/>
</dbReference>
<dbReference type="AlphaFoldDB" id="A0A5A8EAZ7"/>
<evidence type="ECO:0000256" key="7">
    <source>
        <dbReference type="ARBA" id="ARBA00023136"/>
    </source>
</evidence>
<dbReference type="GO" id="GO:0006629">
    <property type="term" value="P:lipid metabolic process"/>
    <property type="evidence" value="ECO:0007669"/>
    <property type="project" value="UniProtKB-KW"/>
</dbReference>
<keyword evidence="6" id="KW-0443">Lipid metabolism</keyword>
<organism evidence="14 15">
    <name type="scientific">Cafeteria roenbergensis</name>
    <name type="common">Marine flagellate</name>
    <dbReference type="NCBI Taxonomy" id="33653"/>
    <lineage>
        <taxon>Eukaryota</taxon>
        <taxon>Sar</taxon>
        <taxon>Stramenopiles</taxon>
        <taxon>Bigyra</taxon>
        <taxon>Opalozoa</taxon>
        <taxon>Bicosoecida</taxon>
        <taxon>Cafeteriaceae</taxon>
        <taxon>Cafeteria</taxon>
    </lineage>
</organism>
<reference evidence="15 16" key="1">
    <citation type="submission" date="2019-07" db="EMBL/GenBank/DDBJ databases">
        <title>Genomes of Cafeteria roenbergensis.</title>
        <authorList>
            <person name="Fischer M.G."/>
            <person name="Hackl T."/>
            <person name="Roman M."/>
        </authorList>
    </citation>
    <scope>NUCLEOTIDE SEQUENCE [LARGE SCALE GENOMIC DNA]</scope>
    <source>
        <strain evidence="12 16">BVI</strain>
        <strain evidence="13 18">Cflag</strain>
        <strain evidence="14 15">E4-10P</strain>
        <strain evidence="11 17">RCC970-E3</strain>
    </source>
</reference>
<dbReference type="CDD" id="cd03506">
    <property type="entry name" value="Delta6-FADS-like"/>
    <property type="match status" value="1"/>
</dbReference>
<feature type="transmembrane region" description="Helical" evidence="9">
    <location>
        <begin position="335"/>
        <end position="355"/>
    </location>
</feature>
<evidence type="ECO:0000313" key="14">
    <source>
        <dbReference type="EMBL" id="KAA0173907.1"/>
    </source>
</evidence>
<dbReference type="Proteomes" id="UP000324907">
    <property type="component" value="Unassembled WGS sequence"/>
</dbReference>
<evidence type="ECO:0000256" key="4">
    <source>
        <dbReference type="ARBA" id="ARBA00022989"/>
    </source>
</evidence>
<dbReference type="EMBL" id="VLTM01000023">
    <property type="protein sequence ID" value="KAA0163145.1"/>
    <property type="molecule type" value="Genomic_DNA"/>
</dbReference>
<feature type="region of interest" description="Disordered" evidence="8">
    <location>
        <begin position="1"/>
        <end position="20"/>
    </location>
</feature>
<feature type="transmembrane region" description="Helical" evidence="9">
    <location>
        <begin position="118"/>
        <end position="139"/>
    </location>
</feature>
<evidence type="ECO:0000259" key="10">
    <source>
        <dbReference type="PROSITE" id="PS50255"/>
    </source>
</evidence>
<dbReference type="EMBL" id="VLTN01000014">
    <property type="protein sequence ID" value="KAA0153869.1"/>
    <property type="molecule type" value="Genomic_DNA"/>
</dbReference>
<dbReference type="EMBL" id="VLTL01000335">
    <property type="protein sequence ID" value="KAA0145937.1"/>
    <property type="molecule type" value="Genomic_DNA"/>
</dbReference>
<dbReference type="Gene3D" id="3.10.120.10">
    <property type="entry name" value="Cytochrome b5-like heme/steroid binding domain"/>
    <property type="match status" value="1"/>
</dbReference>
<dbReference type="GO" id="GO:0016717">
    <property type="term" value="F:oxidoreductase activity, acting on paired donors, with oxidation of a pair of donors resulting in the reduction of molecular oxygen to two molecules of water"/>
    <property type="evidence" value="ECO:0007669"/>
    <property type="project" value="TreeGrafter"/>
</dbReference>
<evidence type="ECO:0000313" key="18">
    <source>
        <dbReference type="Proteomes" id="UP000325113"/>
    </source>
</evidence>
<evidence type="ECO:0000256" key="5">
    <source>
        <dbReference type="ARBA" id="ARBA00023002"/>
    </source>
</evidence>
<evidence type="ECO:0000256" key="1">
    <source>
        <dbReference type="ARBA" id="ARBA00004141"/>
    </source>
</evidence>
<evidence type="ECO:0000313" key="15">
    <source>
        <dbReference type="Proteomes" id="UP000322899"/>
    </source>
</evidence>
<comment type="similarity">
    <text evidence="2">Belongs to the fatty acid desaturase type 1 family.</text>
</comment>
<keyword evidence="7 9" id="KW-0472">Membrane</keyword>
<gene>
    <name evidence="14" type="ORF">FNF27_04665</name>
    <name evidence="11" type="ORF">FNF28_07766</name>
    <name evidence="12" type="ORF">FNF29_02859</name>
    <name evidence="13" type="ORF">FNF31_02970</name>
</gene>
<evidence type="ECO:0000256" key="8">
    <source>
        <dbReference type="SAM" id="MobiDB-lite"/>
    </source>
</evidence>
<dbReference type="Proteomes" id="UP000323011">
    <property type="component" value="Unassembled WGS sequence"/>
</dbReference>
<keyword evidence="4 9" id="KW-1133">Transmembrane helix</keyword>
<evidence type="ECO:0000313" key="11">
    <source>
        <dbReference type="EMBL" id="KAA0145937.1"/>
    </source>
</evidence>
<dbReference type="OrthoDB" id="260519at2759"/>
<dbReference type="GO" id="GO:0016020">
    <property type="term" value="C:membrane"/>
    <property type="evidence" value="ECO:0007669"/>
    <property type="project" value="UniProtKB-SubCell"/>
</dbReference>